<evidence type="ECO:0000256" key="4">
    <source>
        <dbReference type="ARBA" id="ARBA00023026"/>
    </source>
</evidence>
<dbReference type="Pfam" id="PF21726">
    <property type="entry name" value="DUF6862"/>
    <property type="match status" value="1"/>
</dbReference>
<name>A0ABY8GCS6_9GAMM</name>
<dbReference type="Proteomes" id="UP001219630">
    <property type="component" value="Chromosome"/>
</dbReference>
<feature type="domain" description="VENN motif-containing" evidence="6">
    <location>
        <begin position="708"/>
        <end position="757"/>
    </location>
</feature>
<evidence type="ECO:0000313" key="9">
    <source>
        <dbReference type="Proteomes" id="UP001219630"/>
    </source>
</evidence>
<evidence type="ECO:0000256" key="3">
    <source>
        <dbReference type="ARBA" id="ARBA00022913"/>
    </source>
</evidence>
<keyword evidence="4" id="KW-0843">Virulence</keyword>
<dbReference type="InterPro" id="IPR049271">
    <property type="entry name" value="DUF6862"/>
</dbReference>
<organism evidence="8 9">
    <name type="scientific">Dickeya lacustris</name>
    <dbReference type="NCBI Taxonomy" id="2259638"/>
    <lineage>
        <taxon>Bacteria</taxon>
        <taxon>Pseudomonadati</taxon>
        <taxon>Pseudomonadota</taxon>
        <taxon>Gammaproteobacteria</taxon>
        <taxon>Enterobacterales</taxon>
        <taxon>Pectobacteriaceae</taxon>
        <taxon>Dickeya</taxon>
    </lineage>
</organism>
<sequence length="1054" mass="107797">MTSPPRRAPRRTGSVEEVSRKKSGIFSGGGLGFTIGSTSLRQTLDAAGVTQSQSVSTLGSTGGTVRLSAGQQVSLTATDVMAARDIQVTGERVTLDPGHDQHSQTQRLEQKTAGLTVALSGVVGAAINAGVQAVQAARTQSDSRLRALEGMKAALSGYQAYQGTQLDTNNLGASSFVGISVSLGSQRAASSQTHEQWQSFASTLNAGHDISVVAREGDITAVGSQMKAANNVALNASRAINLLSARNTESMSGSNHSSGGNIGVSVGLSNGGAGFSVFANGNAASGRELGSGNSWSETTVDAGHQVSLTSGGDTRLTGAQVSGERIVANVGGDLRLASQQDSNRYDSTQTSVSAGGSLTVGSMTGSAYLGASRDKLRSRFDSVQQQTGLFAGQGGYDIHVGNHTQLDGAVIGSTASAEKNRLETGTLGFGNIDNRAEFSVSHSGGGISLSTAPGLMDALKTAAMTTPSALMSLGRGGNAASTTYAAVSEGALIIRNPGGQQQDVAGLSRDAAHAANGLSPLFDKEKEQQRLQLAQSVGALGGQVMEVVRTAGDIRATQAAEASGKVDRLPDTASEAAWDKYRKDLAETPAYKAVMASYGTGSDVQRGLQAATAALQALAGGGNLQQALAGASAPYLAQLVKKATMPVDEKNATASDIAANAMGHALVGAVVAQVSGKDAAAGAVGAAGGELAARLLIMQALYPGRDGNTLTETEKQSVSALASVAAGLAAGIVSGNVDAAASGAQAGRNAVENNYLSSTDKSRQTYLNHKENLTEQEKQERDALNRKDAQTSKELVAACMDGSASACSAARQDALEKQATYQNLGYQNPKETQDGYQQIQQLLVSTGEEAKQTRELFNGMVAAYMRTGMSEEAAKSAVGYQMGAMYIAGGLAGIGAGKAADEGLTPGVKPSAPSEKPGAGSTQTEGKPSSGAENVAAYSSLKDDLVQQNLNNIAKQDPRLAEVVKGSGTTNPNFSVGMGTAEEADRLGQIWVGDGSRLLTDGKGWVSADGTRVYRFPASKPNTPQDLNPTGVQANFETLKDGKRVSNGHMGITQ</sequence>
<dbReference type="RefSeq" id="WP_278142794.1">
    <property type="nucleotide sequence ID" value="NZ_CP114280.1"/>
</dbReference>
<evidence type="ECO:0000256" key="2">
    <source>
        <dbReference type="ARBA" id="ARBA00022656"/>
    </source>
</evidence>
<evidence type="ECO:0000256" key="5">
    <source>
        <dbReference type="SAM" id="MobiDB-lite"/>
    </source>
</evidence>
<keyword evidence="3" id="KW-1266">Target cell cytoplasm</keyword>
<keyword evidence="9" id="KW-1185">Reference proteome</keyword>
<evidence type="ECO:0000313" key="8">
    <source>
        <dbReference type="EMBL" id="WFN57712.1"/>
    </source>
</evidence>
<accession>A0ABY8GCS6</accession>
<evidence type="ECO:0000259" key="7">
    <source>
        <dbReference type="Pfam" id="PF21726"/>
    </source>
</evidence>
<proteinExistence type="predicted"/>
<feature type="region of interest" description="Disordered" evidence="5">
    <location>
        <begin position="904"/>
        <end position="933"/>
    </location>
</feature>
<feature type="region of interest" description="Disordered" evidence="5">
    <location>
        <begin position="1"/>
        <end position="21"/>
    </location>
</feature>
<gene>
    <name evidence="8" type="ORF">O1Q98_02630</name>
</gene>
<dbReference type="Pfam" id="PF13332">
    <property type="entry name" value="Fil_haemagg_2"/>
    <property type="match status" value="1"/>
</dbReference>
<dbReference type="InterPro" id="IPR006914">
    <property type="entry name" value="VENN_dom"/>
</dbReference>
<protein>
    <submittedName>
        <fullName evidence="8">Hemagglutinin repeat-containing protein</fullName>
    </submittedName>
</protein>
<dbReference type="InterPro" id="IPR025157">
    <property type="entry name" value="Hemagglutinin_rpt"/>
</dbReference>
<reference evidence="8 9" key="1">
    <citation type="submission" date="2022-12" db="EMBL/GenBank/DDBJ databases">
        <title>Complete genome sequencing of Dickeya lacustris type strain LMG30899.</title>
        <authorList>
            <person name="Dobhal S."/>
            <person name="Arizala D."/>
            <person name="Arif M."/>
        </authorList>
    </citation>
    <scope>NUCLEOTIDE SEQUENCE [LARGE SCALE GENOMIC DNA]</scope>
    <source>
        <strain evidence="8 9">LMG30899</strain>
    </source>
</reference>
<dbReference type="Pfam" id="PF04829">
    <property type="entry name" value="PT-VENN"/>
    <property type="match status" value="1"/>
</dbReference>
<feature type="domain" description="DUF6862" evidence="7">
    <location>
        <begin position="770"/>
        <end position="823"/>
    </location>
</feature>
<evidence type="ECO:0000256" key="1">
    <source>
        <dbReference type="ARBA" id="ARBA00004219"/>
    </source>
</evidence>
<keyword evidence="2" id="KW-0800">Toxin</keyword>
<evidence type="ECO:0000259" key="6">
    <source>
        <dbReference type="Pfam" id="PF04829"/>
    </source>
</evidence>
<dbReference type="EMBL" id="CP114280">
    <property type="protein sequence ID" value="WFN57712.1"/>
    <property type="molecule type" value="Genomic_DNA"/>
</dbReference>
<comment type="subcellular location">
    <subcellularLocation>
        <location evidence="1">Target cell</location>
        <location evidence="1">Target cell cytoplasm</location>
    </subcellularLocation>
</comment>